<accession>X6P5L1</accession>
<evidence type="ECO:0000313" key="3">
    <source>
        <dbReference type="Proteomes" id="UP000023152"/>
    </source>
</evidence>
<feature type="coiled-coil region" evidence="1">
    <location>
        <begin position="91"/>
        <end position="139"/>
    </location>
</feature>
<sequence>MKIKKHTHKCKPWNEQKLMKGKRMELSVREGKIYAWTDTNKRALIVENESEHENEQCWINAVSTKTKQKKTKFDLKKCLMIVMSLPLADKNLEINNEIADLSEKLNQAEVIIKKNNTEIGNLAASNKSEKEKNEQLKQANIWEEKYKEGIKYIESLEKENNKQIQGN</sequence>
<proteinExistence type="predicted"/>
<gene>
    <name evidence="2" type="ORF">RFI_03615</name>
</gene>
<keyword evidence="1" id="KW-0175">Coiled coil</keyword>
<comment type="caution">
    <text evidence="2">The sequence shown here is derived from an EMBL/GenBank/DDBJ whole genome shotgun (WGS) entry which is preliminary data.</text>
</comment>
<reference evidence="2 3" key="1">
    <citation type="journal article" date="2013" name="Curr. Biol.">
        <title>The Genome of the Foraminiferan Reticulomyxa filosa.</title>
        <authorList>
            <person name="Glockner G."/>
            <person name="Hulsmann N."/>
            <person name="Schleicher M."/>
            <person name="Noegel A.A."/>
            <person name="Eichinger L."/>
            <person name="Gallinger C."/>
            <person name="Pawlowski J."/>
            <person name="Sierra R."/>
            <person name="Euteneuer U."/>
            <person name="Pillet L."/>
            <person name="Moustafa A."/>
            <person name="Platzer M."/>
            <person name="Groth M."/>
            <person name="Szafranski K."/>
            <person name="Schliwa M."/>
        </authorList>
    </citation>
    <scope>NUCLEOTIDE SEQUENCE [LARGE SCALE GENOMIC DNA]</scope>
</reference>
<evidence type="ECO:0000313" key="2">
    <source>
        <dbReference type="EMBL" id="ETO33491.1"/>
    </source>
</evidence>
<evidence type="ECO:0000256" key="1">
    <source>
        <dbReference type="SAM" id="Coils"/>
    </source>
</evidence>
<dbReference type="Proteomes" id="UP000023152">
    <property type="component" value="Unassembled WGS sequence"/>
</dbReference>
<protein>
    <submittedName>
        <fullName evidence="2">Uncharacterized protein</fullName>
    </submittedName>
</protein>
<keyword evidence="3" id="KW-1185">Reference proteome</keyword>
<name>X6P5L1_RETFI</name>
<organism evidence="2 3">
    <name type="scientific">Reticulomyxa filosa</name>
    <dbReference type="NCBI Taxonomy" id="46433"/>
    <lineage>
        <taxon>Eukaryota</taxon>
        <taxon>Sar</taxon>
        <taxon>Rhizaria</taxon>
        <taxon>Retaria</taxon>
        <taxon>Foraminifera</taxon>
        <taxon>Monothalamids</taxon>
        <taxon>Reticulomyxidae</taxon>
        <taxon>Reticulomyxa</taxon>
    </lineage>
</organism>
<dbReference type="EMBL" id="ASPP01003354">
    <property type="protein sequence ID" value="ETO33491.1"/>
    <property type="molecule type" value="Genomic_DNA"/>
</dbReference>
<dbReference type="AlphaFoldDB" id="X6P5L1"/>